<dbReference type="InterPro" id="IPR058625">
    <property type="entry name" value="MdtA-like_BSH"/>
</dbReference>
<dbReference type="EMBL" id="UOEC01000087">
    <property type="protein sequence ID" value="VAV91114.1"/>
    <property type="molecule type" value="Genomic_DNA"/>
</dbReference>
<dbReference type="Gene3D" id="2.40.420.20">
    <property type="match status" value="1"/>
</dbReference>
<evidence type="ECO:0000313" key="3">
    <source>
        <dbReference type="EMBL" id="VAV91114.1"/>
    </source>
</evidence>
<dbReference type="PANTHER" id="PTHR30469:SF29">
    <property type="entry name" value="BLR2860 PROTEIN"/>
    <property type="match status" value="1"/>
</dbReference>
<name>A0A3B0RCS0_9ZZZZ</name>
<dbReference type="Gene3D" id="2.40.30.170">
    <property type="match status" value="1"/>
</dbReference>
<feature type="domain" description="Multidrug resistance protein MdtA-like barrel-sandwich hybrid" evidence="1">
    <location>
        <begin position="77"/>
        <end position="202"/>
    </location>
</feature>
<dbReference type="Gene3D" id="1.10.287.470">
    <property type="entry name" value="Helix hairpin bin"/>
    <property type="match status" value="1"/>
</dbReference>
<protein>
    <submittedName>
        <fullName evidence="3">Uncharacterized protein</fullName>
    </submittedName>
</protein>
<accession>A0A3B0RCS0</accession>
<proteinExistence type="predicted"/>
<dbReference type="GO" id="GO:0015562">
    <property type="term" value="F:efflux transmembrane transporter activity"/>
    <property type="evidence" value="ECO:0007669"/>
    <property type="project" value="TreeGrafter"/>
</dbReference>
<feature type="domain" description="CusB-like beta-barrel" evidence="2">
    <location>
        <begin position="210"/>
        <end position="279"/>
    </location>
</feature>
<dbReference type="InterPro" id="IPR006143">
    <property type="entry name" value="RND_pump_MFP"/>
</dbReference>
<evidence type="ECO:0000259" key="2">
    <source>
        <dbReference type="Pfam" id="PF25954"/>
    </source>
</evidence>
<dbReference type="InterPro" id="IPR058792">
    <property type="entry name" value="Beta-barrel_RND_2"/>
</dbReference>
<evidence type="ECO:0000259" key="1">
    <source>
        <dbReference type="Pfam" id="PF25917"/>
    </source>
</evidence>
<dbReference type="Pfam" id="PF25954">
    <property type="entry name" value="Beta-barrel_RND_2"/>
    <property type="match status" value="1"/>
</dbReference>
<dbReference type="AlphaFoldDB" id="A0A3B0RCS0"/>
<dbReference type="GO" id="GO:1990281">
    <property type="term" value="C:efflux pump complex"/>
    <property type="evidence" value="ECO:0007669"/>
    <property type="project" value="TreeGrafter"/>
</dbReference>
<dbReference type="NCBIfam" id="TIGR01730">
    <property type="entry name" value="RND_mfp"/>
    <property type="match status" value="1"/>
</dbReference>
<gene>
    <name evidence="3" type="ORF">MNBD_ALPHA08-875</name>
</gene>
<dbReference type="PANTHER" id="PTHR30469">
    <property type="entry name" value="MULTIDRUG RESISTANCE PROTEIN MDTA"/>
    <property type="match status" value="1"/>
</dbReference>
<reference evidence="3" key="1">
    <citation type="submission" date="2018-06" db="EMBL/GenBank/DDBJ databases">
        <authorList>
            <person name="Zhirakovskaya E."/>
        </authorList>
    </citation>
    <scope>NUCLEOTIDE SEQUENCE</scope>
</reference>
<dbReference type="Pfam" id="PF25917">
    <property type="entry name" value="BSH_RND"/>
    <property type="match status" value="1"/>
</dbReference>
<sequence>MKASYLWAGLIAILIAGWFASGNLEMLGLAEKPEQQQAAKQTSVKKAKLFTVEARNFSAKIRQSSLVVRGRTQVEKQVSVLARTTGIVEQADFEDGDVVKTGDLLCRLDLRDGKARLAQAKAQLTSRQRDYEAARKLYKRKFASAAKLASDRASFDAALAAVEQIELEISYTNITAPINGIITEFKGEKGQFLQAGQPCAVISVFDPILVVMQVGERDINAVKLGQMASARLVAGGQITGKVRKISPTADIATRTFKVELSVANPNNKLRDGITAEVSLPLQPVKAHLVPAGLIGLDDNGQVGVRTIIDGNKVKFVPVKLVGQTRQGTWVQGLADDVTIITVGQDYVLTGQTVKVVIAAGPAT</sequence>
<dbReference type="SUPFAM" id="SSF111369">
    <property type="entry name" value="HlyD-like secretion proteins"/>
    <property type="match status" value="1"/>
</dbReference>
<organism evidence="3">
    <name type="scientific">hydrothermal vent metagenome</name>
    <dbReference type="NCBI Taxonomy" id="652676"/>
    <lineage>
        <taxon>unclassified sequences</taxon>
        <taxon>metagenomes</taxon>
        <taxon>ecological metagenomes</taxon>
    </lineage>
</organism>
<dbReference type="Gene3D" id="2.40.50.100">
    <property type="match status" value="1"/>
</dbReference>